<dbReference type="PANTHER" id="PTHR34472">
    <property type="entry name" value="SULFUR CARRIER PROTEIN THIS"/>
    <property type="match status" value="1"/>
</dbReference>
<dbReference type="EMBL" id="CAUZMB010000003">
    <property type="protein sequence ID" value="CAK1239255.1"/>
    <property type="molecule type" value="Genomic_DNA"/>
</dbReference>
<dbReference type="PANTHER" id="PTHR34472:SF1">
    <property type="entry name" value="SULFUR CARRIER PROTEIN THIS"/>
    <property type="match status" value="1"/>
</dbReference>
<proteinExistence type="predicted"/>
<name>A0ABM9MTK9_9LACO</name>
<dbReference type="Gene3D" id="3.10.20.30">
    <property type="match status" value="1"/>
</dbReference>
<evidence type="ECO:0000313" key="2">
    <source>
        <dbReference type="Proteomes" id="UP001314166"/>
    </source>
</evidence>
<protein>
    <submittedName>
        <fullName evidence="1">Sulfur carrier protein ThiS (Thiamine biosynthesis) (ThiS)</fullName>
    </submittedName>
</protein>
<comment type="caution">
    <text evidence="1">The sequence shown here is derived from an EMBL/GenBank/DDBJ whole genome shotgun (WGS) entry which is preliminary data.</text>
</comment>
<dbReference type="InterPro" id="IPR012675">
    <property type="entry name" value="Beta-grasp_dom_sf"/>
</dbReference>
<reference evidence="1 2" key="1">
    <citation type="submission" date="2023-10" db="EMBL/GenBank/DDBJ databases">
        <authorList>
            <person name="Botero Cardona J."/>
        </authorList>
    </citation>
    <scope>NUCLEOTIDE SEQUENCE [LARGE SCALE GENOMIC DNA]</scope>
    <source>
        <strain evidence="1 2">R-55214</strain>
    </source>
</reference>
<dbReference type="CDD" id="cd00565">
    <property type="entry name" value="Ubl_ThiS"/>
    <property type="match status" value="1"/>
</dbReference>
<dbReference type="SUPFAM" id="SSF54285">
    <property type="entry name" value="MoaD/ThiS"/>
    <property type="match status" value="1"/>
</dbReference>
<accession>A0ABM9MTK9</accession>
<dbReference type="RefSeq" id="WP_338343527.1">
    <property type="nucleotide sequence ID" value="NZ_CAUZLH010000004.1"/>
</dbReference>
<keyword evidence="2" id="KW-1185">Reference proteome</keyword>
<gene>
    <name evidence="1" type="ORF">R55214_HHFBAMCI_00742</name>
</gene>
<dbReference type="Pfam" id="PF02597">
    <property type="entry name" value="ThiS"/>
    <property type="match status" value="1"/>
</dbReference>
<organism evidence="1 2">
    <name type="scientific">Fructobacillus evanidus</name>
    <dbReference type="NCBI Taxonomy" id="3064281"/>
    <lineage>
        <taxon>Bacteria</taxon>
        <taxon>Bacillati</taxon>
        <taxon>Bacillota</taxon>
        <taxon>Bacilli</taxon>
        <taxon>Lactobacillales</taxon>
        <taxon>Lactobacillaceae</taxon>
        <taxon>Fructobacillus</taxon>
    </lineage>
</organism>
<sequence>MVTINGEQMDNVAGVTVLSLLEEQNSHHENVVVELNGQILSKVALAETVLVENDKVEIIAFVGGG</sequence>
<dbReference type="Proteomes" id="UP001314166">
    <property type="component" value="Unassembled WGS sequence"/>
</dbReference>
<dbReference type="InterPro" id="IPR010035">
    <property type="entry name" value="Thi_S"/>
</dbReference>
<evidence type="ECO:0000313" key="1">
    <source>
        <dbReference type="EMBL" id="CAK1239255.1"/>
    </source>
</evidence>
<dbReference type="InterPro" id="IPR003749">
    <property type="entry name" value="ThiS/MoaD-like"/>
</dbReference>
<dbReference type="InterPro" id="IPR016155">
    <property type="entry name" value="Mopterin_synth/thiamin_S_b"/>
</dbReference>
<dbReference type="NCBIfam" id="TIGR01683">
    <property type="entry name" value="thiS"/>
    <property type="match status" value="1"/>
</dbReference>